<dbReference type="Pfam" id="PF04146">
    <property type="entry name" value="YTH"/>
    <property type="match status" value="1"/>
</dbReference>
<dbReference type="PROSITE" id="PS50882">
    <property type="entry name" value="YTH"/>
    <property type="match status" value="1"/>
</dbReference>
<dbReference type="CDD" id="cd21134">
    <property type="entry name" value="YTH"/>
    <property type="match status" value="1"/>
</dbReference>
<reference evidence="4" key="1">
    <citation type="submission" date="2020-09" db="EMBL/GenBank/DDBJ databases">
        <title>Genome-Enabled Discovery of Anthraquinone Biosynthesis in Senna tora.</title>
        <authorList>
            <person name="Kang S.-H."/>
            <person name="Pandey R.P."/>
            <person name="Lee C.-M."/>
            <person name="Sim J.-S."/>
            <person name="Jeong J.-T."/>
            <person name="Choi B.-S."/>
            <person name="Jung M."/>
            <person name="Ginzburg D."/>
            <person name="Zhao K."/>
            <person name="Won S.Y."/>
            <person name="Oh T.-J."/>
            <person name="Yu Y."/>
            <person name="Kim N.-H."/>
            <person name="Lee O.R."/>
            <person name="Lee T.-H."/>
            <person name="Bashyal P."/>
            <person name="Kim T.-S."/>
            <person name="Lee W.-H."/>
            <person name="Kawkins C."/>
            <person name="Kim C.-K."/>
            <person name="Kim J.S."/>
            <person name="Ahn B.O."/>
            <person name="Rhee S.Y."/>
            <person name="Sohng J.K."/>
        </authorList>
    </citation>
    <scope>NUCLEOTIDE SEQUENCE</scope>
    <source>
        <tissue evidence="4">Leaf</tissue>
    </source>
</reference>
<comment type="similarity">
    <text evidence="1">Belongs to the YTHDF family.</text>
</comment>
<feature type="domain" description="YTH" evidence="3">
    <location>
        <begin position="123"/>
        <end position="260"/>
    </location>
</feature>
<dbReference type="InterPro" id="IPR007275">
    <property type="entry name" value="YTH_domain"/>
</dbReference>
<feature type="compositionally biased region" description="Basic and acidic residues" evidence="2">
    <location>
        <begin position="52"/>
        <end position="66"/>
    </location>
</feature>
<feature type="compositionally biased region" description="Polar residues" evidence="2">
    <location>
        <begin position="12"/>
        <end position="26"/>
    </location>
</feature>
<name>A0A834W0L7_9FABA</name>
<comment type="function">
    <text evidence="1">Specifically recognizes and binds N6-methyladenosine (m6A)-containing RNAs, and regulates mRNA stability. M6A is a modification present at internal sites of mRNAs and some non-coding RNAs and plays a role in mRNA stability and processing.</text>
</comment>
<sequence length="298" mass="33648">MQGLMNRMHPSMYSQYGNAFRSNSRYGSAGHGSRSHNLKASSNVNRASRGVDNVKRNMDGIDELNKGPRSKSSDNGSDKSVTPVTSLLEGPNPPKTSDDKEVPVVPNKDQYNGQDLSDGYSDAKFFVIKSYSEDDVHKSIKYSVWASTPNGNKKLNAAYEEAKERPDGCPVFLLFSVNTSGQFVGLAEMVGPVDFEKTAEYWQQDRWTGCFPVKWHIIKDIPNVVLRHITIENNENKPVTNSRDTQEVKFEKGIQILNILKGHTSKACILDDFEFYEAREKVMRERKSKEPHFPKHVI</sequence>
<dbReference type="GO" id="GO:0003729">
    <property type="term" value="F:mRNA binding"/>
    <property type="evidence" value="ECO:0007669"/>
    <property type="project" value="UniProtKB-UniRule"/>
</dbReference>
<evidence type="ECO:0000313" key="5">
    <source>
        <dbReference type="Proteomes" id="UP000634136"/>
    </source>
</evidence>
<comment type="caution">
    <text evidence="4">The sequence shown here is derived from an EMBL/GenBank/DDBJ whole genome shotgun (WGS) entry which is preliminary data.</text>
</comment>
<dbReference type="InterPro" id="IPR045168">
    <property type="entry name" value="YTH_prot"/>
</dbReference>
<gene>
    <name evidence="4" type="ORF">G2W53_040597</name>
</gene>
<dbReference type="Proteomes" id="UP000634136">
    <property type="component" value="Unassembled WGS sequence"/>
</dbReference>
<protein>
    <recommendedName>
        <fullName evidence="1">YTH domain-containing family protein</fullName>
    </recommendedName>
</protein>
<proteinExistence type="inferred from homology"/>
<dbReference type="EMBL" id="JAAIUW010000013">
    <property type="protein sequence ID" value="KAF7801486.1"/>
    <property type="molecule type" value="Genomic_DNA"/>
</dbReference>
<evidence type="ECO:0000256" key="1">
    <source>
        <dbReference type="RuleBase" id="RU369095"/>
    </source>
</evidence>
<dbReference type="OrthoDB" id="306690at2759"/>
<dbReference type="GO" id="GO:0005737">
    <property type="term" value="C:cytoplasm"/>
    <property type="evidence" value="ECO:0007669"/>
    <property type="project" value="TreeGrafter"/>
</dbReference>
<keyword evidence="5" id="KW-1185">Reference proteome</keyword>
<evidence type="ECO:0000313" key="4">
    <source>
        <dbReference type="EMBL" id="KAF7801486.1"/>
    </source>
</evidence>
<dbReference type="PANTHER" id="PTHR12357:SF82">
    <property type="entry name" value="YTH DOMAIN-CONTAINING FAMILY PROTEIN"/>
    <property type="match status" value="1"/>
</dbReference>
<feature type="compositionally biased region" description="Polar residues" evidence="2">
    <location>
        <begin position="73"/>
        <end position="85"/>
    </location>
</feature>
<organism evidence="4 5">
    <name type="scientific">Senna tora</name>
    <dbReference type="NCBI Taxonomy" id="362788"/>
    <lineage>
        <taxon>Eukaryota</taxon>
        <taxon>Viridiplantae</taxon>
        <taxon>Streptophyta</taxon>
        <taxon>Embryophyta</taxon>
        <taxon>Tracheophyta</taxon>
        <taxon>Spermatophyta</taxon>
        <taxon>Magnoliopsida</taxon>
        <taxon>eudicotyledons</taxon>
        <taxon>Gunneridae</taxon>
        <taxon>Pentapetalae</taxon>
        <taxon>rosids</taxon>
        <taxon>fabids</taxon>
        <taxon>Fabales</taxon>
        <taxon>Fabaceae</taxon>
        <taxon>Caesalpinioideae</taxon>
        <taxon>Cassia clade</taxon>
        <taxon>Senna</taxon>
    </lineage>
</organism>
<dbReference type="AlphaFoldDB" id="A0A834W0L7"/>
<accession>A0A834W0L7</accession>
<evidence type="ECO:0000259" key="3">
    <source>
        <dbReference type="PROSITE" id="PS50882"/>
    </source>
</evidence>
<keyword evidence="1" id="KW-0694">RNA-binding</keyword>
<feature type="region of interest" description="Disordered" evidence="2">
    <location>
        <begin position="1"/>
        <end position="116"/>
    </location>
</feature>
<dbReference type="GO" id="GO:0061157">
    <property type="term" value="P:mRNA destabilization"/>
    <property type="evidence" value="ECO:0007669"/>
    <property type="project" value="TreeGrafter"/>
</dbReference>
<dbReference type="PANTHER" id="PTHR12357">
    <property type="entry name" value="YTH YT521-B HOMOLOGY DOMAIN-CONTAINING"/>
    <property type="match status" value="1"/>
</dbReference>
<dbReference type="Gene3D" id="3.10.590.10">
    <property type="entry name" value="ph1033 like domains"/>
    <property type="match status" value="1"/>
</dbReference>
<dbReference type="GO" id="GO:1990247">
    <property type="term" value="F:N6-methyladenosine-containing RNA reader activity"/>
    <property type="evidence" value="ECO:0007669"/>
    <property type="project" value="UniProtKB-UniRule"/>
</dbReference>
<evidence type="ECO:0000256" key="2">
    <source>
        <dbReference type="SAM" id="MobiDB-lite"/>
    </source>
</evidence>